<feature type="compositionally biased region" description="Polar residues" evidence="4">
    <location>
        <begin position="500"/>
        <end position="520"/>
    </location>
</feature>
<dbReference type="InterPro" id="IPR011989">
    <property type="entry name" value="ARM-like"/>
</dbReference>
<dbReference type="Pfam" id="PF12031">
    <property type="entry name" value="BAF250_C"/>
    <property type="match status" value="1"/>
</dbReference>
<feature type="region of interest" description="Disordered" evidence="4">
    <location>
        <begin position="238"/>
        <end position="265"/>
    </location>
</feature>
<feature type="compositionally biased region" description="Polar residues" evidence="4">
    <location>
        <begin position="143"/>
        <end position="159"/>
    </location>
</feature>
<dbReference type="GO" id="GO:0071565">
    <property type="term" value="C:nBAF complex"/>
    <property type="evidence" value="ECO:0007669"/>
    <property type="project" value="TreeGrafter"/>
</dbReference>
<dbReference type="SUPFAM" id="SSF46774">
    <property type="entry name" value="ARID-like"/>
    <property type="match status" value="1"/>
</dbReference>
<dbReference type="GO" id="GO:0031491">
    <property type="term" value="F:nucleosome binding"/>
    <property type="evidence" value="ECO:0007669"/>
    <property type="project" value="TreeGrafter"/>
</dbReference>
<feature type="domain" description="ARID" evidence="5">
    <location>
        <begin position="353"/>
        <end position="444"/>
    </location>
</feature>
<organism evidence="6 7">
    <name type="scientific">Xiphophorus couchianus</name>
    <name type="common">Monterrey platyfish</name>
    <dbReference type="NCBI Taxonomy" id="32473"/>
    <lineage>
        <taxon>Eukaryota</taxon>
        <taxon>Metazoa</taxon>
        <taxon>Chordata</taxon>
        <taxon>Craniata</taxon>
        <taxon>Vertebrata</taxon>
        <taxon>Euteleostomi</taxon>
        <taxon>Actinopterygii</taxon>
        <taxon>Neopterygii</taxon>
        <taxon>Teleostei</taxon>
        <taxon>Neoteleostei</taxon>
        <taxon>Acanthomorphata</taxon>
        <taxon>Ovalentaria</taxon>
        <taxon>Atherinomorphae</taxon>
        <taxon>Cyprinodontiformes</taxon>
        <taxon>Poeciliidae</taxon>
        <taxon>Poeciliinae</taxon>
        <taxon>Xiphophorus</taxon>
    </lineage>
</organism>
<evidence type="ECO:0000256" key="2">
    <source>
        <dbReference type="ARBA" id="ARBA00022553"/>
    </source>
</evidence>
<dbReference type="GO" id="GO:0035060">
    <property type="term" value="C:brahma complex"/>
    <property type="evidence" value="ECO:0007669"/>
    <property type="project" value="InterPro"/>
</dbReference>
<feature type="compositionally biased region" description="Basic and acidic residues" evidence="4">
    <location>
        <begin position="1051"/>
        <end position="1083"/>
    </location>
</feature>
<evidence type="ECO:0000256" key="3">
    <source>
        <dbReference type="ARBA" id="ARBA00023242"/>
    </source>
</evidence>
<comment type="subcellular location">
    <subcellularLocation>
        <location evidence="1">Nucleus</location>
    </subcellularLocation>
</comment>
<dbReference type="Ensembl" id="ENSXCOT00000026630.1">
    <property type="protein sequence ID" value="ENSXCOP00000026311.1"/>
    <property type="gene ID" value="ENSXCOG00000019642.1"/>
</dbReference>
<dbReference type="SMART" id="SM00501">
    <property type="entry name" value="BRIGHT"/>
    <property type="match status" value="1"/>
</dbReference>
<feature type="compositionally biased region" description="Pro residues" evidence="4">
    <location>
        <begin position="759"/>
        <end position="773"/>
    </location>
</feature>
<protein>
    <submittedName>
        <fullName evidence="6">AT-rich interactive domain 1B</fullName>
    </submittedName>
</protein>
<dbReference type="PANTHER" id="PTHR12656:SF11">
    <property type="entry name" value="AT-RICH INTERACTIVE DOMAIN-CONTAINING PROTEIN 1B"/>
    <property type="match status" value="1"/>
</dbReference>
<evidence type="ECO:0000256" key="1">
    <source>
        <dbReference type="ARBA" id="ARBA00004123"/>
    </source>
</evidence>
<feature type="region of interest" description="Disordered" evidence="4">
    <location>
        <begin position="971"/>
        <end position="1007"/>
    </location>
</feature>
<dbReference type="SMART" id="SM01014">
    <property type="entry name" value="ARID"/>
    <property type="match status" value="1"/>
</dbReference>
<feature type="compositionally biased region" description="Low complexity" evidence="4">
    <location>
        <begin position="241"/>
        <end position="261"/>
    </location>
</feature>
<dbReference type="GO" id="GO:0006338">
    <property type="term" value="P:chromatin remodeling"/>
    <property type="evidence" value="ECO:0007669"/>
    <property type="project" value="InterPro"/>
</dbReference>
<dbReference type="GO" id="GO:0005654">
    <property type="term" value="C:nucleoplasm"/>
    <property type="evidence" value="ECO:0007669"/>
    <property type="project" value="TreeGrafter"/>
</dbReference>
<feature type="compositionally biased region" description="Polar residues" evidence="4">
    <location>
        <begin position="171"/>
        <end position="182"/>
    </location>
</feature>
<keyword evidence="7" id="KW-1185">Reference proteome</keyword>
<dbReference type="GO" id="GO:0045893">
    <property type="term" value="P:positive regulation of DNA-templated transcription"/>
    <property type="evidence" value="ECO:0007669"/>
    <property type="project" value="TreeGrafter"/>
</dbReference>
<keyword evidence="2" id="KW-0597">Phosphoprotein</keyword>
<dbReference type="STRING" id="32473.ENSXCOP00000026311"/>
<feature type="compositionally biased region" description="Low complexity" evidence="4">
    <location>
        <begin position="1"/>
        <end position="14"/>
    </location>
</feature>
<dbReference type="InterPro" id="IPR033388">
    <property type="entry name" value="BAF250_C"/>
</dbReference>
<dbReference type="Gene3D" id="1.10.150.60">
    <property type="entry name" value="ARID DNA-binding domain"/>
    <property type="match status" value="1"/>
</dbReference>
<name>A0A3B5MS38_9TELE</name>
<feature type="region of interest" description="Disordered" evidence="4">
    <location>
        <begin position="684"/>
        <end position="842"/>
    </location>
</feature>
<dbReference type="InterPro" id="IPR001606">
    <property type="entry name" value="ARID_dom"/>
</dbReference>
<feature type="compositionally biased region" description="Low complexity" evidence="4">
    <location>
        <begin position="723"/>
        <end position="737"/>
    </location>
</feature>
<evidence type="ECO:0000259" key="5">
    <source>
        <dbReference type="PROSITE" id="PS51011"/>
    </source>
</evidence>
<sequence>MDASLGSDSNSSNNNPPPTGTSSQFNHYYGNGRGGPCFDQHGGQQSPGTGVTAAAHTVHGTMDQVHNSHEGYSNNSPYNHYPNYRAGYGSGGYGGMMSPSRQGNSLMGPAAANPAKAAMVAASSPAGGGGGGFQRFPGQGQQHPSGATPTLNQLLTSPSPMMRGYGGGYSDYSNPAVQQHQSGVGPAEDTGSQYGSAAAHGWGGQQRSHPGHNGPSSGRSQVAPMDPMAMKRSQLYGMSNSPYSQQQGAPYPGQPYSSPSPHRYPMGMSGRGQMAMGGMQYPQMLVLMVCFSVCFMQEVPQEAYGGRGKSAAMTPGKLNQEDLSQQERPSSLPPNVATMTNEKITKLYEMGSEPDRRLWVDRYLAFMEDRETPVANLPAVGKKPLDLCRLYMAVRAIGGLAMVNKNKKWRELSSLLSVGTSSSSASSLKKQYIQYLFAYECKMERGEEPPPDTGAGDAKKPLQVKGQPPSPANSGSFQGPNTPLSSSSSLTDAPVDPKSPTRSSTPHNQMAPQTGNSVQDPFSEGSDPAFHSKRGPGPCGGPYQQGAGPTEPAMRMQYDGSTDPYGVPRKGPVPGEAFGQSQMPGGAMQDMFPRGPSSGPLSGLGPRPQYPYGPGYDRRLDRVMGPEGSMAPPGGQNSMGPSANEFWCLFLQGYKRPMEAMFPAAKRHEGEAFGVQQYGSQQLDPFGPYGFGPGAFSGPERRPVAGQYQYPYGRDRQGLPQHGMMGSAPAAAADGGPQPSLWPPRTEMGFSYSRQGQGPPFPDQEGRPPPDAQWPPSNLNQCQPPFPSHSSSSSSSSMPPLPSRQPPSSFQATPTIPNHVTRPQSPSSFPRPPVGSLSPNGAPYLPVKKPGVPTVPPANQGLPLIYREVVFPPGSVEATPPKLKPRRRLTAKDTGTPEAWRVMMSLKSGLLAESTWALDTINILLYDDGTVGSFSLTLLPGFLELIVEFYRRCLIQMFGILQEYEIGAEGPKATPKDPGEAPSPLNKEDAKPEDSPQQSSKYDKWPVRVEEAGESWAEVERRADPTRTNGFISGLLHWKAGGGDSTTHIQTHFEPRSRDFRPPEQEKQSEGVEEQRTEEEQKQTGHQGGKRINMRLSAPGCCCFCSAGSPSEVRGQRPAPAEAQNPISLQEDEPRCWDEAPLSTAESWQDSLARRCICISNIIRSLSFIPGNDAVLSRHPGLVLILGRLVLLHHSHPRRKRAPPTYQREEEAGRACSRDEWWWDCLAALRENTLVTLANVSGQLDLSQYPEDIVLPVLDGLLHWMVCPSAEAQDPFSGAAALSPQRLVLECLCKLSVQDCNVDLLLATPPFSRQQQLFATLVRLVGERRSQVCREMAVAVLSNLARGDATAARAVALQKGSVGTLIGFLEDSLAVAQYQQNPHAAVPPPEPPSINMMCRAAKALLAVASVEENRPEFVLYESRLLDISLSSALNSAVAAIMCEVLFKLSRS</sequence>
<dbReference type="GO" id="GO:0003677">
    <property type="term" value="F:DNA binding"/>
    <property type="evidence" value="ECO:0007669"/>
    <property type="project" value="InterPro"/>
</dbReference>
<dbReference type="GeneTree" id="ENSGT00940000155634"/>
<evidence type="ECO:0000313" key="7">
    <source>
        <dbReference type="Proteomes" id="UP000261380"/>
    </source>
</evidence>
<reference evidence="6" key="1">
    <citation type="submission" date="2025-08" db="UniProtKB">
        <authorList>
            <consortium name="Ensembl"/>
        </authorList>
    </citation>
    <scope>IDENTIFICATION</scope>
</reference>
<feature type="region of interest" description="Disordered" evidence="4">
    <location>
        <begin position="1040"/>
        <end position="1091"/>
    </location>
</feature>
<dbReference type="GO" id="GO:0016514">
    <property type="term" value="C:SWI/SNF complex"/>
    <property type="evidence" value="ECO:0007669"/>
    <property type="project" value="InterPro"/>
</dbReference>
<feature type="region of interest" description="Disordered" evidence="4">
    <location>
        <begin position="446"/>
        <end position="564"/>
    </location>
</feature>
<evidence type="ECO:0000256" key="4">
    <source>
        <dbReference type="SAM" id="MobiDB-lite"/>
    </source>
</evidence>
<dbReference type="Proteomes" id="UP000261380">
    <property type="component" value="Unplaced"/>
</dbReference>
<dbReference type="GO" id="GO:0036269">
    <property type="term" value="P:swimming behavior"/>
    <property type="evidence" value="ECO:0007669"/>
    <property type="project" value="Ensembl"/>
</dbReference>
<reference evidence="6" key="2">
    <citation type="submission" date="2025-09" db="UniProtKB">
        <authorList>
            <consortium name="Ensembl"/>
        </authorList>
    </citation>
    <scope>IDENTIFICATION</scope>
</reference>
<dbReference type="Gene3D" id="1.25.10.10">
    <property type="entry name" value="Leucine-rich Repeat Variant"/>
    <property type="match status" value="1"/>
</dbReference>
<evidence type="ECO:0000313" key="6">
    <source>
        <dbReference type="Ensembl" id="ENSXCOP00000026311.1"/>
    </source>
</evidence>
<keyword evidence="3" id="KW-0539">Nucleus</keyword>
<feature type="compositionally biased region" description="Polar residues" evidence="4">
    <location>
        <begin position="472"/>
        <end position="483"/>
    </location>
</feature>
<dbReference type="InterPro" id="IPR021906">
    <property type="entry name" value="BAF250/Osa"/>
</dbReference>
<proteinExistence type="predicted"/>
<feature type="region of interest" description="Disordered" evidence="4">
    <location>
        <begin position="126"/>
        <end position="224"/>
    </location>
</feature>
<dbReference type="GO" id="GO:0006357">
    <property type="term" value="P:regulation of transcription by RNA polymerase II"/>
    <property type="evidence" value="ECO:0007669"/>
    <property type="project" value="TreeGrafter"/>
</dbReference>
<dbReference type="PROSITE" id="PS51011">
    <property type="entry name" value="ARID"/>
    <property type="match status" value="1"/>
</dbReference>
<feature type="region of interest" description="Disordered" evidence="4">
    <location>
        <begin position="1"/>
        <end position="52"/>
    </location>
</feature>
<dbReference type="PANTHER" id="PTHR12656">
    <property type="entry name" value="BRG-1 ASSOCIATED FACTOR 250 BAF250"/>
    <property type="match status" value="1"/>
</dbReference>
<dbReference type="InterPro" id="IPR036431">
    <property type="entry name" value="ARID_dom_sf"/>
</dbReference>
<accession>A0A3B5MS38</accession>
<feature type="compositionally biased region" description="Low complexity" evidence="4">
    <location>
        <begin position="788"/>
        <end position="798"/>
    </location>
</feature>
<dbReference type="Pfam" id="PF01388">
    <property type="entry name" value="ARID"/>
    <property type="match status" value="1"/>
</dbReference>
<dbReference type="GO" id="GO:0035176">
    <property type="term" value="P:social behavior"/>
    <property type="evidence" value="ECO:0007669"/>
    <property type="project" value="Ensembl"/>
</dbReference>